<gene>
    <name evidence="1" type="ORF">KC01_LOCUS34173</name>
</gene>
<dbReference type="EMBL" id="OZ035827">
    <property type="protein sequence ID" value="CAL1607098.1"/>
    <property type="molecule type" value="Genomic_DNA"/>
</dbReference>
<name>A0AAV2M1C6_KNICA</name>
<reference evidence="1 2" key="1">
    <citation type="submission" date="2024-04" db="EMBL/GenBank/DDBJ databases">
        <authorList>
            <person name="Waldvogel A.-M."/>
            <person name="Schoenle A."/>
        </authorList>
    </citation>
    <scope>NUCLEOTIDE SEQUENCE [LARGE SCALE GENOMIC DNA]</scope>
</reference>
<evidence type="ECO:0000313" key="1">
    <source>
        <dbReference type="EMBL" id="CAL1607098.1"/>
    </source>
</evidence>
<dbReference type="Proteomes" id="UP001497482">
    <property type="component" value="Chromosome 5"/>
</dbReference>
<dbReference type="AlphaFoldDB" id="A0AAV2M1C6"/>
<proteinExistence type="predicted"/>
<accession>A0AAV2M1C6</accession>
<organism evidence="1 2">
    <name type="scientific">Knipowitschia caucasica</name>
    <name type="common">Caucasian dwarf goby</name>
    <name type="synonym">Pomatoschistus caucasicus</name>
    <dbReference type="NCBI Taxonomy" id="637954"/>
    <lineage>
        <taxon>Eukaryota</taxon>
        <taxon>Metazoa</taxon>
        <taxon>Chordata</taxon>
        <taxon>Craniata</taxon>
        <taxon>Vertebrata</taxon>
        <taxon>Euteleostomi</taxon>
        <taxon>Actinopterygii</taxon>
        <taxon>Neopterygii</taxon>
        <taxon>Teleostei</taxon>
        <taxon>Neoteleostei</taxon>
        <taxon>Acanthomorphata</taxon>
        <taxon>Gobiaria</taxon>
        <taxon>Gobiiformes</taxon>
        <taxon>Gobioidei</taxon>
        <taxon>Gobiidae</taxon>
        <taxon>Gobiinae</taxon>
        <taxon>Knipowitschia</taxon>
    </lineage>
</organism>
<evidence type="ECO:0000313" key="2">
    <source>
        <dbReference type="Proteomes" id="UP001497482"/>
    </source>
</evidence>
<sequence length="179" mass="19431">MEAESSLKRGSSSAIAIIIIRNSNSMHTICVRLMTDPKQTQQPVDRTRVSLLYPLGSARVYGQESGRHHSLLRSAAARTAPRSWIKATERVYVKSRAAPAWTAVLSRQGRGCSTGMGRWDGAEGLAWDCTDLLGSGLELSIITCGNIGVNEHHVRPVWSEAALIGTLICPSCSSWTRAL</sequence>
<keyword evidence="2" id="KW-1185">Reference proteome</keyword>
<protein>
    <submittedName>
        <fullName evidence="1">Uncharacterized protein</fullName>
    </submittedName>
</protein>